<evidence type="ECO:0000313" key="2">
    <source>
        <dbReference type="EMBL" id="KAJ7694579.1"/>
    </source>
</evidence>
<evidence type="ECO:0000256" key="1">
    <source>
        <dbReference type="SAM" id="Phobius"/>
    </source>
</evidence>
<feature type="transmembrane region" description="Helical" evidence="1">
    <location>
        <begin position="77"/>
        <end position="96"/>
    </location>
</feature>
<evidence type="ECO:0000313" key="3">
    <source>
        <dbReference type="Proteomes" id="UP001221757"/>
    </source>
</evidence>
<gene>
    <name evidence="2" type="ORF">B0H17DRAFT_1057252</name>
</gene>
<keyword evidence="1" id="KW-0812">Transmembrane</keyword>
<proteinExistence type="predicted"/>
<keyword evidence="3" id="KW-1185">Reference proteome</keyword>
<comment type="caution">
    <text evidence="2">The sequence shown here is derived from an EMBL/GenBank/DDBJ whole genome shotgun (WGS) entry which is preliminary data.</text>
</comment>
<keyword evidence="1" id="KW-1133">Transmembrane helix</keyword>
<organism evidence="2 3">
    <name type="scientific">Mycena rosella</name>
    <name type="common">Pink bonnet</name>
    <name type="synonym">Agaricus rosellus</name>
    <dbReference type="NCBI Taxonomy" id="1033263"/>
    <lineage>
        <taxon>Eukaryota</taxon>
        <taxon>Fungi</taxon>
        <taxon>Dikarya</taxon>
        <taxon>Basidiomycota</taxon>
        <taxon>Agaricomycotina</taxon>
        <taxon>Agaricomycetes</taxon>
        <taxon>Agaricomycetidae</taxon>
        <taxon>Agaricales</taxon>
        <taxon>Marasmiineae</taxon>
        <taxon>Mycenaceae</taxon>
        <taxon>Mycena</taxon>
    </lineage>
</organism>
<dbReference type="Proteomes" id="UP001221757">
    <property type="component" value="Unassembled WGS sequence"/>
</dbReference>
<dbReference type="AlphaFoldDB" id="A0AAD7GLE3"/>
<name>A0AAD7GLE3_MYCRO</name>
<keyword evidence="1" id="KW-0472">Membrane</keyword>
<dbReference type="EMBL" id="JARKIE010000041">
    <property type="protein sequence ID" value="KAJ7694579.1"/>
    <property type="molecule type" value="Genomic_DNA"/>
</dbReference>
<protein>
    <submittedName>
        <fullName evidence="2">Uncharacterized protein</fullName>
    </submittedName>
</protein>
<reference evidence="2" key="1">
    <citation type="submission" date="2023-03" db="EMBL/GenBank/DDBJ databases">
        <title>Massive genome expansion in bonnet fungi (Mycena s.s.) driven by repeated elements and novel gene families across ecological guilds.</title>
        <authorList>
            <consortium name="Lawrence Berkeley National Laboratory"/>
            <person name="Harder C.B."/>
            <person name="Miyauchi S."/>
            <person name="Viragh M."/>
            <person name="Kuo A."/>
            <person name="Thoen E."/>
            <person name="Andreopoulos B."/>
            <person name="Lu D."/>
            <person name="Skrede I."/>
            <person name="Drula E."/>
            <person name="Henrissat B."/>
            <person name="Morin E."/>
            <person name="Kohler A."/>
            <person name="Barry K."/>
            <person name="LaButti K."/>
            <person name="Morin E."/>
            <person name="Salamov A."/>
            <person name="Lipzen A."/>
            <person name="Mereny Z."/>
            <person name="Hegedus B."/>
            <person name="Baldrian P."/>
            <person name="Stursova M."/>
            <person name="Weitz H."/>
            <person name="Taylor A."/>
            <person name="Grigoriev I.V."/>
            <person name="Nagy L.G."/>
            <person name="Martin F."/>
            <person name="Kauserud H."/>
        </authorList>
    </citation>
    <scope>NUCLEOTIDE SEQUENCE</scope>
    <source>
        <strain evidence="2">CBHHK067</strain>
    </source>
</reference>
<sequence length="102" mass="11399">MDSCAYRLIEDDAQSGCSLPVSGECFSLERLPHSFISVCMGARVHQLMMMFILSGCSLPVSCDYFSFERRMRWHRTVFIPLIPLIVPAPSCGQGFAGPLRSH</sequence>
<accession>A0AAD7GLE3</accession>